<dbReference type="GO" id="GO:0005886">
    <property type="term" value="C:plasma membrane"/>
    <property type="evidence" value="ECO:0007669"/>
    <property type="project" value="TreeGrafter"/>
</dbReference>
<evidence type="ECO:0000256" key="29">
    <source>
        <dbReference type="SAM" id="SignalP"/>
    </source>
</evidence>
<keyword evidence="16 29" id="KW-0732">Signal</keyword>
<dbReference type="AlphaFoldDB" id="A0A8C1C997"/>
<evidence type="ECO:0000313" key="32">
    <source>
        <dbReference type="Proteomes" id="UP001108240"/>
    </source>
</evidence>
<keyword evidence="15" id="KW-0479">Metal-binding</keyword>
<keyword evidence="11" id="KW-0597">Phosphoprotein</keyword>
<dbReference type="GO" id="GO:0001501">
    <property type="term" value="P:skeletal system development"/>
    <property type="evidence" value="ECO:0007669"/>
    <property type="project" value="TreeGrafter"/>
</dbReference>
<evidence type="ECO:0000256" key="26">
    <source>
        <dbReference type="PROSITE-ProRule" id="PRU01011"/>
    </source>
</evidence>
<keyword evidence="23 28" id="KW-0472">Membrane</keyword>
<evidence type="ECO:0000256" key="19">
    <source>
        <dbReference type="ARBA" id="ARBA00022833"/>
    </source>
</evidence>
<evidence type="ECO:0000256" key="12">
    <source>
        <dbReference type="ARBA" id="ARBA00022670"/>
    </source>
</evidence>
<dbReference type="InterPro" id="IPR033739">
    <property type="entry name" value="M10A_MMP"/>
</dbReference>
<evidence type="ECO:0000313" key="31">
    <source>
        <dbReference type="Ensembl" id="ENSCCRP00000044993.2"/>
    </source>
</evidence>
<dbReference type="InterPro" id="IPR018487">
    <property type="entry name" value="Hemopexin-like_repeat"/>
</dbReference>
<dbReference type="InterPro" id="IPR021158">
    <property type="entry name" value="Pept_M10A_Zn_BS"/>
</dbReference>
<comment type="cofactor">
    <cofactor evidence="3">
        <name>Zn(2+)</name>
        <dbReference type="ChEBI" id="CHEBI:29105"/>
    </cofactor>
</comment>
<evidence type="ECO:0000256" key="24">
    <source>
        <dbReference type="ARBA" id="ARBA00023145"/>
    </source>
</evidence>
<comment type="similarity">
    <text evidence="7">Belongs to the peptidase M10A family.</text>
</comment>
<evidence type="ECO:0000256" key="7">
    <source>
        <dbReference type="ARBA" id="ARBA00010370"/>
    </source>
</evidence>
<dbReference type="PROSITE" id="PS51642">
    <property type="entry name" value="HEMOPEXIN_2"/>
    <property type="match status" value="4"/>
</dbReference>
<keyword evidence="21 28" id="KW-1133">Transmembrane helix</keyword>
<dbReference type="Pfam" id="PF00045">
    <property type="entry name" value="Hemopexin"/>
    <property type="match status" value="4"/>
</dbReference>
<evidence type="ECO:0000256" key="8">
    <source>
        <dbReference type="ARBA" id="ARBA00012342"/>
    </source>
</evidence>
<dbReference type="Ensembl" id="ENSCCRT00000122895.1">
    <property type="protein sequence ID" value="ENSCCRP00000116901.1"/>
    <property type="gene ID" value="ENSCCRG00000075429.1"/>
</dbReference>
<dbReference type="PANTHER" id="PTHR10201">
    <property type="entry name" value="MATRIX METALLOPROTEINASE"/>
    <property type="match status" value="1"/>
</dbReference>
<feature type="domain" description="Peptidase metallopeptidase" evidence="30">
    <location>
        <begin position="113"/>
        <end position="283"/>
    </location>
</feature>
<evidence type="ECO:0000256" key="23">
    <source>
        <dbReference type="ARBA" id="ARBA00023136"/>
    </source>
</evidence>
<sequence length="574" mass="64879">MLPKLQSLPRLLPLALASVFLVQSGTSDKEVRPEAWLQQYGYLPPGDAQAQAIRSFKSITTAISSMQKFYGLTVTGTMDPATLSAMKRPRCGVPDKFGSELKSNLRKRRYVIQGLKWDKREITFSIQNYTPKVGEHATHEAIRKAFKVWEAVTPLKFREIPYSQINGKVDKFADIMLFFAEGFHGDSTPFDGEGGFLAHAYFPGPGIGGDTHFDAAEPWTTGNVDQGGNDVFLVAVHELGHALGLEHSGNPSAIMAPFYQWMDTENFVLPDDDRLGIQQIYGADSSEVPRPPAPRPPTRRPDRPSFGPDICEGHFDTITFLRGEMFVFKEKWFWRVRDGKPLQGYPMPIGHFWKGLPPSINAAYERSDGKFVFFKGDKYWVFNEAKMEEGYPKTFKELGTGLPRDKLDAAVFYTPTGSTYFFRGTQYYRFNEKSRSVDPDYPKLISVWQGVPDNIKGAFMSEDGAHTYFYKANKYWKFNNQQLKVEPGYPKSVLTDWMGCEEEEPKRRIGTDEEVLIIEVDESEGGVLGGAATIVIPLFLLACVLVTLGALLFFRRYGTPRRLLYCQRSLLDKV</sequence>
<evidence type="ECO:0000256" key="1">
    <source>
        <dbReference type="ARBA" id="ARBA00001718"/>
    </source>
</evidence>
<dbReference type="InterPro" id="IPR006026">
    <property type="entry name" value="Peptidase_Metallo"/>
</dbReference>
<dbReference type="GO" id="GO:0031012">
    <property type="term" value="C:extracellular matrix"/>
    <property type="evidence" value="ECO:0007669"/>
    <property type="project" value="InterPro"/>
</dbReference>
<evidence type="ECO:0000256" key="5">
    <source>
        <dbReference type="ARBA" id="ARBA00004479"/>
    </source>
</evidence>
<protein>
    <recommendedName>
        <fullName evidence="9">Matrix metalloproteinase-14</fullName>
        <ecNumber evidence="8">3.4.24.80</ecNumber>
    </recommendedName>
</protein>
<dbReference type="FunFam" id="3.40.390.10:FF:000005">
    <property type="entry name" value="Matrix metallopeptidase 16"/>
    <property type="match status" value="1"/>
</dbReference>
<feature type="chain" id="PRO_5044674936" description="Matrix metalloproteinase-14" evidence="29">
    <location>
        <begin position="28"/>
        <end position="574"/>
    </location>
</feature>
<dbReference type="GO" id="GO:0030574">
    <property type="term" value="P:collagen catabolic process"/>
    <property type="evidence" value="ECO:0007669"/>
    <property type="project" value="TreeGrafter"/>
</dbReference>
<evidence type="ECO:0000256" key="10">
    <source>
        <dbReference type="ARBA" id="ARBA00022490"/>
    </source>
</evidence>
<dbReference type="PROSITE" id="PS00546">
    <property type="entry name" value="CYSTEINE_SWITCH"/>
    <property type="match status" value="1"/>
</dbReference>
<name>A0A8C1C997_CYPCA</name>
<keyword evidence="25" id="KW-1015">Disulfide bond</keyword>
<dbReference type="InterPro" id="IPR018486">
    <property type="entry name" value="Hemopexin_CS"/>
</dbReference>
<dbReference type="GO" id="GO:0004222">
    <property type="term" value="F:metalloendopeptidase activity"/>
    <property type="evidence" value="ECO:0007669"/>
    <property type="project" value="InterPro"/>
</dbReference>
<dbReference type="GO" id="GO:0042470">
    <property type="term" value="C:melanosome"/>
    <property type="evidence" value="ECO:0007669"/>
    <property type="project" value="UniProtKB-SubCell"/>
</dbReference>
<evidence type="ECO:0000256" key="4">
    <source>
        <dbReference type="ARBA" id="ARBA00004223"/>
    </source>
</evidence>
<keyword evidence="20" id="KW-0106">Calcium</keyword>
<proteinExistence type="inferred from homology"/>
<keyword evidence="17" id="KW-0677">Repeat</keyword>
<organism evidence="31 32">
    <name type="scientific">Cyprinus carpio carpio</name>
    <dbReference type="NCBI Taxonomy" id="630221"/>
    <lineage>
        <taxon>Eukaryota</taxon>
        <taxon>Metazoa</taxon>
        <taxon>Chordata</taxon>
        <taxon>Craniata</taxon>
        <taxon>Vertebrata</taxon>
        <taxon>Euteleostomi</taxon>
        <taxon>Actinopterygii</taxon>
        <taxon>Neopterygii</taxon>
        <taxon>Teleostei</taxon>
        <taxon>Ostariophysi</taxon>
        <taxon>Cypriniformes</taxon>
        <taxon>Cyprinidae</taxon>
        <taxon>Cyprininae</taxon>
        <taxon>Cyprinus</taxon>
    </lineage>
</organism>
<dbReference type="InterPro" id="IPR001818">
    <property type="entry name" value="Pept_M10_metallopeptidase"/>
</dbReference>
<keyword evidence="14 28" id="KW-0812">Transmembrane</keyword>
<dbReference type="Ensembl" id="ENSCCRT00000048790.2">
    <property type="protein sequence ID" value="ENSCCRP00000044993.2"/>
    <property type="gene ID" value="ENSCCRG00000075429.1"/>
</dbReference>
<feature type="repeat" description="Hemopexin" evidence="26">
    <location>
        <begin position="452"/>
        <end position="500"/>
    </location>
</feature>
<keyword evidence="32" id="KW-1185">Reference proteome</keyword>
<feature type="signal peptide" evidence="29">
    <location>
        <begin position="1"/>
        <end position="27"/>
    </location>
</feature>
<keyword evidence="24" id="KW-0865">Zymogen</keyword>
<dbReference type="GO" id="GO:0030198">
    <property type="term" value="P:extracellular matrix organization"/>
    <property type="evidence" value="ECO:0007669"/>
    <property type="project" value="TreeGrafter"/>
</dbReference>
<evidence type="ECO:0000256" key="3">
    <source>
        <dbReference type="ARBA" id="ARBA00001947"/>
    </source>
</evidence>
<dbReference type="Proteomes" id="UP001108240">
    <property type="component" value="Unplaced"/>
</dbReference>
<dbReference type="PIRSF" id="PIRSF001191">
    <property type="entry name" value="Peptidase_M10A_matrix"/>
    <property type="match status" value="1"/>
</dbReference>
<dbReference type="SMART" id="SM00120">
    <property type="entry name" value="HX"/>
    <property type="match status" value="4"/>
</dbReference>
<evidence type="ECO:0000256" key="6">
    <source>
        <dbReference type="ARBA" id="ARBA00004496"/>
    </source>
</evidence>
<feature type="region of interest" description="Disordered" evidence="27">
    <location>
        <begin position="281"/>
        <end position="306"/>
    </location>
</feature>
<evidence type="ECO:0000256" key="20">
    <source>
        <dbReference type="ARBA" id="ARBA00022837"/>
    </source>
</evidence>
<dbReference type="PROSITE" id="PS00024">
    <property type="entry name" value="HEMOPEXIN"/>
    <property type="match status" value="1"/>
</dbReference>
<dbReference type="Pfam" id="PF01471">
    <property type="entry name" value="PG_binding_1"/>
    <property type="match status" value="1"/>
</dbReference>
<evidence type="ECO:0000256" key="25">
    <source>
        <dbReference type="ARBA" id="ARBA00023157"/>
    </source>
</evidence>
<dbReference type="GeneTree" id="ENSGT00940000157808"/>
<dbReference type="CDD" id="cd00094">
    <property type="entry name" value="HX"/>
    <property type="match status" value="1"/>
</dbReference>
<feature type="repeat" description="Hemopexin" evidence="26">
    <location>
        <begin position="308"/>
        <end position="356"/>
    </location>
</feature>
<dbReference type="OMA" id="FCLTHTH"/>
<evidence type="ECO:0000256" key="28">
    <source>
        <dbReference type="SAM" id="Phobius"/>
    </source>
</evidence>
<dbReference type="SMART" id="SM00235">
    <property type="entry name" value="ZnMc"/>
    <property type="match status" value="1"/>
</dbReference>
<dbReference type="Pfam" id="PF00413">
    <property type="entry name" value="Peptidase_M10"/>
    <property type="match status" value="1"/>
</dbReference>
<keyword evidence="10" id="KW-0963">Cytoplasm</keyword>
<keyword evidence="19" id="KW-0862">Zinc</keyword>
<reference evidence="31" key="1">
    <citation type="submission" date="2025-05" db="UniProtKB">
        <authorList>
            <consortium name="Ensembl"/>
        </authorList>
    </citation>
    <scope>IDENTIFICATION</scope>
</reference>
<accession>A0A9J7YCI5</accession>
<evidence type="ECO:0000256" key="11">
    <source>
        <dbReference type="ARBA" id="ARBA00022553"/>
    </source>
</evidence>
<dbReference type="PANTHER" id="PTHR10201:SF290">
    <property type="entry name" value="MATRIX METALLOPROTEINASE 14 (MEMBRANE-INSERTED) ALPHA"/>
    <property type="match status" value="1"/>
</dbReference>
<dbReference type="Pfam" id="PF11857">
    <property type="entry name" value="DUF3377"/>
    <property type="match status" value="1"/>
</dbReference>
<dbReference type="InterPro" id="IPR002477">
    <property type="entry name" value="Peptidoglycan-bd-like"/>
</dbReference>
<dbReference type="FunFam" id="1.10.101.10:FF:000002">
    <property type="entry name" value="Matrix metalloproteinase-14 preproprotein"/>
    <property type="match status" value="1"/>
</dbReference>
<feature type="repeat" description="Hemopexin" evidence="26">
    <location>
        <begin position="404"/>
        <end position="451"/>
    </location>
</feature>
<dbReference type="InterPro" id="IPR000585">
    <property type="entry name" value="Hemopexin-like_dom"/>
</dbReference>
<evidence type="ECO:0000259" key="30">
    <source>
        <dbReference type="SMART" id="SM00235"/>
    </source>
</evidence>
<comment type="catalytic activity">
    <reaction evidence="1">
        <text>Endopeptidase activity. Activates progelatinase A by cleavage of the propeptide at 37-Asn-|-Leu-38. Other bonds hydrolyzed include 35-Gly-|-Ile-36 in the propeptide of collagenase 3, and 341-Asn-|-Phe-342, 441-Asp-|-Leu-442 and 354-Gln-|-Thr-355 in the aggrecan interglobular domain.</text>
        <dbReference type="EC" id="3.4.24.80"/>
    </reaction>
</comment>
<keyword evidence="13" id="KW-0165">Cleavage on pair of basic residues</keyword>
<dbReference type="CDD" id="cd04278">
    <property type="entry name" value="ZnMc_MMP"/>
    <property type="match status" value="1"/>
</dbReference>
<evidence type="ECO:0000256" key="15">
    <source>
        <dbReference type="ARBA" id="ARBA00022723"/>
    </source>
</evidence>
<evidence type="ECO:0000256" key="14">
    <source>
        <dbReference type="ARBA" id="ARBA00022692"/>
    </source>
</evidence>
<dbReference type="GO" id="GO:0009653">
    <property type="term" value="P:anatomical structure morphogenesis"/>
    <property type="evidence" value="ECO:0007669"/>
    <property type="project" value="UniProtKB-ARBA"/>
</dbReference>
<evidence type="ECO:0000256" key="22">
    <source>
        <dbReference type="ARBA" id="ARBA00023049"/>
    </source>
</evidence>
<feature type="transmembrane region" description="Helical" evidence="28">
    <location>
        <begin position="527"/>
        <end position="554"/>
    </location>
</feature>
<feature type="repeat" description="Hemopexin" evidence="26">
    <location>
        <begin position="357"/>
        <end position="402"/>
    </location>
</feature>
<dbReference type="EC" id="3.4.24.80" evidence="8"/>
<accession>A0A8C1C997</accession>
<keyword evidence="22" id="KW-0482">Metalloprotease</keyword>
<dbReference type="FunFam" id="2.110.10.10:FF:000001">
    <property type="entry name" value="Matrix metallopeptidase 24"/>
    <property type="match status" value="1"/>
</dbReference>
<keyword evidence="12" id="KW-0645">Protease</keyword>
<evidence type="ECO:0000256" key="16">
    <source>
        <dbReference type="ARBA" id="ARBA00022729"/>
    </source>
</evidence>
<dbReference type="GO" id="GO:0031638">
    <property type="term" value="P:zymogen activation"/>
    <property type="evidence" value="ECO:0007669"/>
    <property type="project" value="TreeGrafter"/>
</dbReference>
<dbReference type="GO" id="GO:0008270">
    <property type="term" value="F:zinc ion binding"/>
    <property type="evidence" value="ECO:0007669"/>
    <property type="project" value="InterPro"/>
</dbReference>
<evidence type="ECO:0000256" key="2">
    <source>
        <dbReference type="ARBA" id="ARBA00001913"/>
    </source>
</evidence>
<evidence type="ECO:0000256" key="13">
    <source>
        <dbReference type="ARBA" id="ARBA00022685"/>
    </source>
</evidence>
<evidence type="ECO:0000256" key="9">
    <source>
        <dbReference type="ARBA" id="ARBA00020199"/>
    </source>
</evidence>
<dbReference type="InterPro" id="IPR021190">
    <property type="entry name" value="Pept_M10A"/>
</dbReference>
<dbReference type="GO" id="GO:0005615">
    <property type="term" value="C:extracellular space"/>
    <property type="evidence" value="ECO:0007669"/>
    <property type="project" value="TreeGrafter"/>
</dbReference>
<evidence type="ECO:0000256" key="21">
    <source>
        <dbReference type="ARBA" id="ARBA00022989"/>
    </source>
</evidence>
<evidence type="ECO:0000256" key="18">
    <source>
        <dbReference type="ARBA" id="ARBA00022801"/>
    </source>
</evidence>
<evidence type="ECO:0000256" key="17">
    <source>
        <dbReference type="ARBA" id="ARBA00022737"/>
    </source>
</evidence>
<dbReference type="InterPro" id="IPR021805">
    <property type="entry name" value="Pept_M10A_metallopeptidase_C"/>
</dbReference>
<comment type="cofactor">
    <cofactor evidence="2">
        <name>Ca(2+)</name>
        <dbReference type="ChEBI" id="CHEBI:29108"/>
    </cofactor>
</comment>
<comment type="subcellular location">
    <subcellularLocation>
        <location evidence="6">Cytoplasm</location>
    </subcellularLocation>
    <subcellularLocation>
        <location evidence="4">Melanosome</location>
    </subcellularLocation>
    <subcellularLocation>
        <location evidence="5">Membrane</location>
        <topology evidence="5">Single-pass type I membrane protein</topology>
    </subcellularLocation>
</comment>
<dbReference type="GO" id="GO:0048870">
    <property type="term" value="P:cell motility"/>
    <property type="evidence" value="ECO:0007669"/>
    <property type="project" value="UniProtKB-ARBA"/>
</dbReference>
<evidence type="ECO:0000256" key="27">
    <source>
        <dbReference type="SAM" id="MobiDB-lite"/>
    </source>
</evidence>
<keyword evidence="18" id="KW-0378">Hydrolase</keyword>